<dbReference type="PANTHER" id="PTHR22749:SF6">
    <property type="entry name" value="RIBOFLAVIN KINASE"/>
    <property type="match status" value="1"/>
</dbReference>
<sequence>MKTAAIGGFDGMHTAHQELLKRADIFIIIEKGSSITPGFDRCYYTNLGCEYFLLENIKNLTPVEFIEILKKMNVKKLVLGEDFRFGKNRSGDINILKNFFEVEIIKEIKIDGIGVHSHIIRKFIKEDIKKANRFLGRNYKIKGTQIKGQGLGNKKLVPTINIELFKPYIIPKEGVYITKTNNLLSLTFIGIRSTDNNFSIETHIIDNEKWIMNNGKLMEIEFIDFLRENKKFNTLIELKHQIKKDIEYLKSSYKH</sequence>
<dbReference type="SUPFAM" id="SSF82114">
    <property type="entry name" value="Riboflavin kinase-like"/>
    <property type="match status" value="1"/>
</dbReference>
<dbReference type="GO" id="GO:0009398">
    <property type="term" value="P:FMN biosynthetic process"/>
    <property type="evidence" value="ECO:0007669"/>
    <property type="project" value="TreeGrafter"/>
</dbReference>
<dbReference type="GO" id="GO:0008531">
    <property type="term" value="F:riboflavin kinase activity"/>
    <property type="evidence" value="ECO:0007669"/>
    <property type="project" value="UniProtKB-EC"/>
</dbReference>
<protein>
    <submittedName>
        <fullName evidence="13">Riboflavin kinase/FMN adenylyltransferase</fullName>
        <ecNumber evidence="13">2.7.1.26</ecNumber>
        <ecNumber evidence="13">2.7.7.2</ecNumber>
    </submittedName>
</protein>
<comment type="caution">
    <text evidence="13">The sequence shown here is derived from an EMBL/GenBank/DDBJ whole genome shotgun (WGS) entry which is preliminary data.</text>
</comment>
<name>A0A292YE10_9BACT</name>
<dbReference type="InterPro" id="IPR023465">
    <property type="entry name" value="Riboflavin_kinase_dom_sf"/>
</dbReference>
<keyword evidence="9" id="KW-0067">ATP-binding</keyword>
<evidence type="ECO:0000313" key="14">
    <source>
        <dbReference type="Proteomes" id="UP000217944"/>
    </source>
</evidence>
<keyword evidence="14" id="KW-1185">Reference proteome</keyword>
<evidence type="ECO:0000256" key="9">
    <source>
        <dbReference type="ARBA" id="ARBA00022840"/>
    </source>
</evidence>
<evidence type="ECO:0000313" key="13">
    <source>
        <dbReference type="EMBL" id="GAX87563.1"/>
    </source>
</evidence>
<dbReference type="EC" id="2.7.1.26" evidence="13"/>
<dbReference type="InterPro" id="IPR015864">
    <property type="entry name" value="FAD_synthase"/>
</dbReference>
<accession>A0A292YE10</accession>
<dbReference type="Pfam" id="PF01687">
    <property type="entry name" value="Flavokinase"/>
    <property type="match status" value="1"/>
</dbReference>
<evidence type="ECO:0000256" key="7">
    <source>
        <dbReference type="ARBA" id="ARBA00022741"/>
    </source>
</evidence>
<reference evidence="13 14" key="1">
    <citation type="journal article" date="2017" name="Syst. Appl. Microbiol.">
        <title>Lebetimonas natsushimae sp. nov., a novel strictly anaerobic, moderately thermophilic chemoautotroph isolated from a deep-sea hydrothermal vent polychaete nest in the Mid-Okinawa Trough.</title>
        <authorList>
            <person name="Nagata R."/>
            <person name="Takaki Y."/>
            <person name="Tame A."/>
            <person name="Nunoura T."/>
            <person name="Muto H."/>
            <person name="Mino S."/>
            <person name="Sawayama S."/>
            <person name="Takai K."/>
            <person name="Nakagawa S."/>
        </authorList>
    </citation>
    <scope>NUCLEOTIDE SEQUENCE [LARGE SCALE GENOMIC DNA]</scope>
    <source>
        <strain evidence="13 14">HS1857</strain>
    </source>
</reference>
<dbReference type="AlphaFoldDB" id="A0A292YE10"/>
<dbReference type="Gene3D" id="3.40.50.620">
    <property type="entry name" value="HUPs"/>
    <property type="match status" value="1"/>
</dbReference>
<dbReference type="GO" id="GO:0006747">
    <property type="term" value="P:FAD biosynthetic process"/>
    <property type="evidence" value="ECO:0007669"/>
    <property type="project" value="UniProtKB-UniPathway"/>
</dbReference>
<dbReference type="GO" id="GO:0003919">
    <property type="term" value="F:FMN adenylyltransferase activity"/>
    <property type="evidence" value="ECO:0007669"/>
    <property type="project" value="UniProtKB-EC"/>
</dbReference>
<keyword evidence="3" id="KW-0285">Flavoprotein</keyword>
<dbReference type="GO" id="GO:0005524">
    <property type="term" value="F:ATP binding"/>
    <property type="evidence" value="ECO:0007669"/>
    <property type="project" value="UniProtKB-KW"/>
</dbReference>
<evidence type="ECO:0000256" key="3">
    <source>
        <dbReference type="ARBA" id="ARBA00022630"/>
    </source>
</evidence>
<keyword evidence="8" id="KW-0274">FAD</keyword>
<evidence type="ECO:0000256" key="8">
    <source>
        <dbReference type="ARBA" id="ARBA00022827"/>
    </source>
</evidence>
<evidence type="ECO:0000256" key="6">
    <source>
        <dbReference type="ARBA" id="ARBA00022695"/>
    </source>
</evidence>
<dbReference type="UniPathway" id="UPA00277">
    <property type="reaction ID" value="UER00407"/>
</dbReference>
<dbReference type="SMART" id="SM00904">
    <property type="entry name" value="Flavokinase"/>
    <property type="match status" value="1"/>
</dbReference>
<evidence type="ECO:0000256" key="2">
    <source>
        <dbReference type="ARBA" id="ARBA00010214"/>
    </source>
</evidence>
<evidence type="ECO:0000256" key="11">
    <source>
        <dbReference type="ARBA" id="ARBA00049494"/>
    </source>
</evidence>
<gene>
    <name evidence="13" type="ORF">LNAT_P0859</name>
</gene>
<comment type="catalytic activity">
    <reaction evidence="10">
        <text>riboflavin + ATP = FMN + ADP + H(+)</text>
        <dbReference type="Rhea" id="RHEA:14357"/>
        <dbReference type="ChEBI" id="CHEBI:15378"/>
        <dbReference type="ChEBI" id="CHEBI:30616"/>
        <dbReference type="ChEBI" id="CHEBI:57986"/>
        <dbReference type="ChEBI" id="CHEBI:58210"/>
        <dbReference type="ChEBI" id="CHEBI:456216"/>
        <dbReference type="EC" id="2.7.1.26"/>
    </reaction>
</comment>
<dbReference type="EMBL" id="BDME01000001">
    <property type="protein sequence ID" value="GAX87563.1"/>
    <property type="molecule type" value="Genomic_DNA"/>
</dbReference>
<evidence type="ECO:0000256" key="1">
    <source>
        <dbReference type="ARBA" id="ARBA00004726"/>
    </source>
</evidence>
<keyword evidence="6 13" id="KW-0548">Nucleotidyltransferase</keyword>
<dbReference type="InterPro" id="IPR014729">
    <property type="entry name" value="Rossmann-like_a/b/a_fold"/>
</dbReference>
<proteinExistence type="inferred from homology"/>
<feature type="domain" description="Riboflavin kinase" evidence="12">
    <location>
        <begin position="134"/>
        <end position="254"/>
    </location>
</feature>
<dbReference type="InterPro" id="IPR023468">
    <property type="entry name" value="Riboflavin_kinase"/>
</dbReference>
<keyword evidence="7" id="KW-0547">Nucleotide-binding</keyword>
<comment type="similarity">
    <text evidence="2">Belongs to the RibF family.</text>
</comment>
<keyword evidence="5 13" id="KW-0808">Transferase</keyword>
<dbReference type="Proteomes" id="UP000217944">
    <property type="component" value="Unassembled WGS sequence"/>
</dbReference>
<dbReference type="SUPFAM" id="SSF52374">
    <property type="entry name" value="Nucleotidylyl transferase"/>
    <property type="match status" value="1"/>
</dbReference>
<keyword evidence="13" id="KW-0418">Kinase</keyword>
<evidence type="ECO:0000256" key="5">
    <source>
        <dbReference type="ARBA" id="ARBA00022679"/>
    </source>
</evidence>
<evidence type="ECO:0000259" key="12">
    <source>
        <dbReference type="SMART" id="SM00904"/>
    </source>
</evidence>
<dbReference type="NCBIfam" id="NF004162">
    <property type="entry name" value="PRK05627.1-5"/>
    <property type="match status" value="1"/>
</dbReference>
<dbReference type="Pfam" id="PF06574">
    <property type="entry name" value="FAD_syn"/>
    <property type="match status" value="1"/>
</dbReference>
<evidence type="ECO:0000256" key="4">
    <source>
        <dbReference type="ARBA" id="ARBA00022643"/>
    </source>
</evidence>
<dbReference type="Gene3D" id="2.40.30.30">
    <property type="entry name" value="Riboflavin kinase-like"/>
    <property type="match status" value="1"/>
</dbReference>
<evidence type="ECO:0000256" key="10">
    <source>
        <dbReference type="ARBA" id="ARBA00047880"/>
    </source>
</evidence>
<dbReference type="PANTHER" id="PTHR22749">
    <property type="entry name" value="RIBOFLAVIN KINASE/FMN ADENYLYLTRANSFERASE"/>
    <property type="match status" value="1"/>
</dbReference>
<dbReference type="OrthoDB" id="9803667at2"/>
<dbReference type="GO" id="GO:0009231">
    <property type="term" value="P:riboflavin biosynthetic process"/>
    <property type="evidence" value="ECO:0007669"/>
    <property type="project" value="InterPro"/>
</dbReference>
<organism evidence="13 14">
    <name type="scientific">Lebetimonas natsushimae</name>
    <dbReference type="NCBI Taxonomy" id="1936991"/>
    <lineage>
        <taxon>Bacteria</taxon>
        <taxon>Pseudomonadati</taxon>
        <taxon>Campylobacterota</taxon>
        <taxon>Epsilonproteobacteria</taxon>
        <taxon>Nautiliales</taxon>
        <taxon>Nautiliaceae</taxon>
        <taxon>Lebetimonas</taxon>
    </lineage>
</organism>
<dbReference type="InterPro" id="IPR015865">
    <property type="entry name" value="Riboflavin_kinase_bac/euk"/>
</dbReference>
<keyword evidence="4" id="KW-0288">FMN</keyword>
<comment type="catalytic activity">
    <reaction evidence="11">
        <text>FMN + ATP + H(+) = FAD + diphosphate</text>
        <dbReference type="Rhea" id="RHEA:17237"/>
        <dbReference type="ChEBI" id="CHEBI:15378"/>
        <dbReference type="ChEBI" id="CHEBI:30616"/>
        <dbReference type="ChEBI" id="CHEBI:33019"/>
        <dbReference type="ChEBI" id="CHEBI:57692"/>
        <dbReference type="ChEBI" id="CHEBI:58210"/>
        <dbReference type="EC" id="2.7.7.2"/>
    </reaction>
</comment>
<comment type="pathway">
    <text evidence="1">Cofactor biosynthesis; FAD biosynthesis; FAD from FMN: step 1/1.</text>
</comment>
<dbReference type="RefSeq" id="WP_096258699.1">
    <property type="nucleotide sequence ID" value="NZ_BDME01000001.1"/>
</dbReference>
<dbReference type="EC" id="2.7.7.2" evidence="13"/>